<evidence type="ECO:0000256" key="7">
    <source>
        <dbReference type="SAM" id="MobiDB-lite"/>
    </source>
</evidence>
<evidence type="ECO:0000256" key="4">
    <source>
        <dbReference type="ARBA" id="ARBA00021397"/>
    </source>
</evidence>
<proteinExistence type="inferred from homology"/>
<comment type="similarity">
    <text evidence="3">Belongs to the INP1 family.</text>
</comment>
<dbReference type="InterPro" id="IPR024758">
    <property type="entry name" value="Inp1"/>
</dbReference>
<evidence type="ECO:0000256" key="2">
    <source>
        <dbReference type="ARBA" id="ARBA00004421"/>
    </source>
</evidence>
<evidence type="ECO:0000256" key="6">
    <source>
        <dbReference type="ARBA" id="ARBA00023140"/>
    </source>
</evidence>
<keyword evidence="9" id="KW-1185">Reference proteome</keyword>
<name>A0ABR4NXM8_9SACH</name>
<dbReference type="Proteomes" id="UP001623330">
    <property type="component" value="Unassembled WGS sequence"/>
</dbReference>
<accession>A0ABR4NXM8</accession>
<evidence type="ECO:0000313" key="8">
    <source>
        <dbReference type="EMBL" id="KAL3233513.1"/>
    </source>
</evidence>
<comment type="subcellular location">
    <subcellularLocation>
        <location evidence="2">Peroxisome membrane</location>
        <topology evidence="2">Peripheral membrane protein</topology>
    </subcellularLocation>
</comment>
<evidence type="ECO:0000313" key="9">
    <source>
        <dbReference type="Proteomes" id="UP001623330"/>
    </source>
</evidence>
<dbReference type="Pfam" id="PF12634">
    <property type="entry name" value="Inp1"/>
    <property type="match status" value="1"/>
</dbReference>
<evidence type="ECO:0000256" key="1">
    <source>
        <dbReference type="ARBA" id="ARBA00003594"/>
    </source>
</evidence>
<evidence type="ECO:0000256" key="5">
    <source>
        <dbReference type="ARBA" id="ARBA00023136"/>
    </source>
</evidence>
<evidence type="ECO:0000256" key="3">
    <source>
        <dbReference type="ARBA" id="ARBA00010707"/>
    </source>
</evidence>
<feature type="compositionally biased region" description="Polar residues" evidence="7">
    <location>
        <begin position="38"/>
        <end position="49"/>
    </location>
</feature>
<organism evidence="8 9">
    <name type="scientific">Nakaseomyces bracarensis</name>
    <dbReference type="NCBI Taxonomy" id="273131"/>
    <lineage>
        <taxon>Eukaryota</taxon>
        <taxon>Fungi</taxon>
        <taxon>Dikarya</taxon>
        <taxon>Ascomycota</taxon>
        <taxon>Saccharomycotina</taxon>
        <taxon>Saccharomycetes</taxon>
        <taxon>Saccharomycetales</taxon>
        <taxon>Saccharomycetaceae</taxon>
        <taxon>Nakaseomyces</taxon>
    </lineage>
</organism>
<protein>
    <recommendedName>
        <fullName evidence="4">Inheritance of peroxisomes protein 1</fullName>
    </recommendedName>
</protein>
<dbReference type="PRINTS" id="PR02103">
    <property type="entry name" value="INPROXISOME1"/>
</dbReference>
<dbReference type="EMBL" id="JBEVYD010000004">
    <property type="protein sequence ID" value="KAL3233513.1"/>
    <property type="molecule type" value="Genomic_DNA"/>
</dbReference>
<feature type="compositionally biased region" description="Polar residues" evidence="7">
    <location>
        <begin position="13"/>
        <end position="24"/>
    </location>
</feature>
<keyword evidence="6" id="KW-0576">Peroxisome</keyword>
<gene>
    <name evidence="8" type="ORF">RNJ44_03553</name>
</gene>
<comment type="caution">
    <text evidence="8">The sequence shown here is derived from an EMBL/GenBank/DDBJ whole genome shotgun (WGS) entry which is preliminary data.</text>
</comment>
<keyword evidence="5" id="KW-0472">Membrane</keyword>
<reference evidence="8 9" key="1">
    <citation type="submission" date="2024-05" db="EMBL/GenBank/DDBJ databases">
        <title>Long read based assembly of the Candida bracarensis genome reveals expanded adhesin content.</title>
        <authorList>
            <person name="Marcet-Houben M."/>
            <person name="Ksiezopolska E."/>
            <person name="Gabaldon T."/>
        </authorList>
    </citation>
    <scope>NUCLEOTIDE SEQUENCE [LARGE SCALE GENOMIC DNA]</scope>
    <source>
        <strain evidence="8 9">CBM6</strain>
    </source>
</reference>
<comment type="function">
    <text evidence="1">Required for peroxisome inheritance.</text>
</comment>
<sequence length="325" mass="36711">MSSVKPKRRSNDGKQQYLSMQSIKDTLKLRSKKSSKKNIPTVTGSSANQEAHIKTSSKRLSAHRVTLFKYNNVQVFNCVRANGSRTSSISSSSSSKTVILGTSASTDKLKPLTLIGKGLLELYQIKTPATKERKGQSMNYISLGKSGQIVHPILPKLRITKLREQCKYLITFFNPERFWQIEFLPVNGPSHKNILEITNEFEEVVSNICQLIDDTSFEGETKVSTEVCSHIYTHIQSSTPQSEDVVDNVDEDSELDYLLDDSPSPSEPNFAEIDDINERFKQVLGRISNRDMPNNRRFSSIPQVNHRKSIYRRSVSLFPPTDGIH</sequence>
<feature type="region of interest" description="Disordered" evidence="7">
    <location>
        <begin position="1"/>
        <end position="55"/>
    </location>
</feature>